<dbReference type="OrthoDB" id="5672604at2"/>
<dbReference type="EMBL" id="AZGD01000005">
    <property type="protein sequence ID" value="KRM20362.1"/>
    <property type="molecule type" value="Genomic_DNA"/>
</dbReference>
<keyword evidence="3" id="KW-0479">Metal-binding</keyword>
<evidence type="ECO:0000313" key="5">
    <source>
        <dbReference type="Proteomes" id="UP000051054"/>
    </source>
</evidence>
<dbReference type="AlphaFoldDB" id="A0A0R1WR45"/>
<dbReference type="PANTHER" id="PTHR13778:SF47">
    <property type="entry name" value="LIPOPOLYSACCHARIDE 1,3-GALACTOSYLTRANSFERASE"/>
    <property type="match status" value="1"/>
</dbReference>
<evidence type="ECO:0000313" key="4">
    <source>
        <dbReference type="EMBL" id="KRM20362.1"/>
    </source>
</evidence>
<dbReference type="GO" id="GO:0016757">
    <property type="term" value="F:glycosyltransferase activity"/>
    <property type="evidence" value="ECO:0007669"/>
    <property type="project" value="UniProtKB-KW"/>
</dbReference>
<keyword evidence="2" id="KW-0808">Transferase</keyword>
<evidence type="ECO:0000256" key="3">
    <source>
        <dbReference type="ARBA" id="ARBA00022723"/>
    </source>
</evidence>
<name>A0A0R1WR45_9LACO</name>
<keyword evidence="5" id="KW-1185">Reference proteome</keyword>
<dbReference type="Gene3D" id="3.90.550.10">
    <property type="entry name" value="Spore Coat Polysaccharide Biosynthesis Protein SpsA, Chain A"/>
    <property type="match status" value="1"/>
</dbReference>
<gene>
    <name evidence="4" type="ORF">FC40_GL000164</name>
</gene>
<dbReference type="Proteomes" id="UP000051054">
    <property type="component" value="Unassembled WGS sequence"/>
</dbReference>
<proteinExistence type="predicted"/>
<keyword evidence="1" id="KW-0328">Glycosyltransferase</keyword>
<dbReference type="InterPro" id="IPR029044">
    <property type="entry name" value="Nucleotide-diphossugar_trans"/>
</dbReference>
<dbReference type="InterPro" id="IPR050748">
    <property type="entry name" value="Glycosyltrans_8_dom-fam"/>
</dbReference>
<evidence type="ECO:0000256" key="2">
    <source>
        <dbReference type="ARBA" id="ARBA00022679"/>
    </source>
</evidence>
<sequence length="389" mass="45471">MKKNIVFCVDQRYVTQVLVAIKSLIANNDNMDIYIVNTDLPFEFFFKFKEELSGTNIRVIDWKISEDELKWDASFEYITKISYARLLLPDLLPDLNRVLYLDCDIIVTENIDELFTVELLDSGIGMTIDWLNYRTLVNRYNSGVMLIDCEIWRKNGYVEGLKAEVENRIETDMKADDQHVINGYFDYEDIYELPIEYNAQHGTTVLAVPQSYLDRFGEYAGGKIIHFTGPAKPWGDWGVIRGRRQWWEFNFMSIGQALQKNKEKQSKQQFLVYTRTENLRGILELSKAFPKVSFIVVAPTKASFKVIRLGAQTNIFVKELFKKEFYNYDDIKAVLMIGEYDDVKKDSQFYNKLNIPVLTYKDLAFDGVDYAYEAENVEDMVNEVQKYLN</sequence>
<dbReference type="PANTHER" id="PTHR13778">
    <property type="entry name" value="GLYCOSYLTRANSFERASE 8 DOMAIN-CONTAINING PROTEIN"/>
    <property type="match status" value="1"/>
</dbReference>
<dbReference type="SUPFAM" id="SSF53448">
    <property type="entry name" value="Nucleotide-diphospho-sugar transferases"/>
    <property type="match status" value="1"/>
</dbReference>
<organism evidence="4 5">
    <name type="scientific">Ligilactobacillus hayakitensis DSM 18933 = JCM 14209</name>
    <dbReference type="NCBI Taxonomy" id="1423755"/>
    <lineage>
        <taxon>Bacteria</taxon>
        <taxon>Bacillati</taxon>
        <taxon>Bacillota</taxon>
        <taxon>Bacilli</taxon>
        <taxon>Lactobacillales</taxon>
        <taxon>Lactobacillaceae</taxon>
        <taxon>Ligilactobacillus</taxon>
    </lineage>
</organism>
<dbReference type="RefSeq" id="WP_025022401.1">
    <property type="nucleotide sequence ID" value="NZ_AZGD01000005.1"/>
</dbReference>
<comment type="caution">
    <text evidence="4">The sequence shown here is derived from an EMBL/GenBank/DDBJ whole genome shotgun (WGS) entry which is preliminary data.</text>
</comment>
<dbReference type="Pfam" id="PF01501">
    <property type="entry name" value="Glyco_transf_8"/>
    <property type="match status" value="1"/>
</dbReference>
<dbReference type="PATRIC" id="fig|1423755.3.peg.176"/>
<accession>A0A0R1WR45</accession>
<dbReference type="InterPro" id="IPR002495">
    <property type="entry name" value="Glyco_trans_8"/>
</dbReference>
<evidence type="ECO:0000256" key="1">
    <source>
        <dbReference type="ARBA" id="ARBA00022676"/>
    </source>
</evidence>
<dbReference type="GO" id="GO:0046872">
    <property type="term" value="F:metal ion binding"/>
    <property type="evidence" value="ECO:0007669"/>
    <property type="project" value="UniProtKB-KW"/>
</dbReference>
<dbReference type="STRING" id="1423755.FC40_GL000164"/>
<protein>
    <submittedName>
        <fullName evidence="4">Uncharacterized protein</fullName>
    </submittedName>
</protein>
<dbReference type="eggNOG" id="COG1442">
    <property type="taxonomic scope" value="Bacteria"/>
</dbReference>
<reference evidence="4 5" key="1">
    <citation type="journal article" date="2015" name="Genome Announc.">
        <title>Expanding the biotechnology potential of lactobacilli through comparative genomics of 213 strains and associated genera.</title>
        <authorList>
            <person name="Sun Z."/>
            <person name="Harris H.M."/>
            <person name="McCann A."/>
            <person name="Guo C."/>
            <person name="Argimon S."/>
            <person name="Zhang W."/>
            <person name="Yang X."/>
            <person name="Jeffery I.B."/>
            <person name="Cooney J.C."/>
            <person name="Kagawa T.F."/>
            <person name="Liu W."/>
            <person name="Song Y."/>
            <person name="Salvetti E."/>
            <person name="Wrobel A."/>
            <person name="Rasinkangas P."/>
            <person name="Parkhill J."/>
            <person name="Rea M.C."/>
            <person name="O'Sullivan O."/>
            <person name="Ritari J."/>
            <person name="Douillard F.P."/>
            <person name="Paul Ross R."/>
            <person name="Yang R."/>
            <person name="Briner A.E."/>
            <person name="Felis G.E."/>
            <person name="de Vos W.M."/>
            <person name="Barrangou R."/>
            <person name="Klaenhammer T.R."/>
            <person name="Caufield P.W."/>
            <person name="Cui Y."/>
            <person name="Zhang H."/>
            <person name="O'Toole P.W."/>
        </authorList>
    </citation>
    <scope>NUCLEOTIDE SEQUENCE [LARGE SCALE GENOMIC DNA]</scope>
    <source>
        <strain evidence="4 5">DSM 18933</strain>
    </source>
</reference>